<reference evidence="8 9" key="1">
    <citation type="submission" date="2019-06" db="EMBL/GenBank/DDBJ databases">
        <title>Sequencing the genomes of 1000 actinobacteria strains.</title>
        <authorList>
            <person name="Klenk H.-P."/>
        </authorList>
    </citation>
    <scope>NUCLEOTIDE SEQUENCE [LARGE SCALE GENOMIC DNA]</scope>
    <source>
        <strain evidence="8 9">DSM 45015</strain>
    </source>
</reference>
<dbReference type="RefSeq" id="WP_141923620.1">
    <property type="nucleotide sequence ID" value="NZ_VFQC01000001.1"/>
</dbReference>
<keyword evidence="9" id="KW-1185">Reference proteome</keyword>
<gene>
    <name evidence="8" type="ORF">FHX37_1985</name>
</gene>
<dbReference type="GO" id="GO:0006310">
    <property type="term" value="P:DNA recombination"/>
    <property type="evidence" value="ECO:0007669"/>
    <property type="project" value="UniProtKB-KW"/>
</dbReference>
<evidence type="ECO:0000313" key="9">
    <source>
        <dbReference type="Proteomes" id="UP000317422"/>
    </source>
</evidence>
<evidence type="ECO:0000256" key="2">
    <source>
        <dbReference type="ARBA" id="ARBA00022908"/>
    </source>
</evidence>
<dbReference type="GO" id="GO:0015074">
    <property type="term" value="P:DNA integration"/>
    <property type="evidence" value="ECO:0007669"/>
    <property type="project" value="UniProtKB-KW"/>
</dbReference>
<dbReference type="OrthoDB" id="1822491at2"/>
<evidence type="ECO:0000256" key="5">
    <source>
        <dbReference type="PROSITE-ProRule" id="PRU01248"/>
    </source>
</evidence>
<organism evidence="8 9">
    <name type="scientific">Haloactinospora alba</name>
    <dbReference type="NCBI Taxonomy" id="405555"/>
    <lineage>
        <taxon>Bacteria</taxon>
        <taxon>Bacillati</taxon>
        <taxon>Actinomycetota</taxon>
        <taxon>Actinomycetes</taxon>
        <taxon>Streptosporangiales</taxon>
        <taxon>Nocardiopsidaceae</taxon>
        <taxon>Haloactinospora</taxon>
    </lineage>
</organism>
<name>A0A543NJW2_9ACTN</name>
<dbReference type="Gene3D" id="1.10.150.130">
    <property type="match status" value="1"/>
</dbReference>
<evidence type="ECO:0000256" key="1">
    <source>
        <dbReference type="ARBA" id="ARBA00008857"/>
    </source>
</evidence>
<evidence type="ECO:0000313" key="8">
    <source>
        <dbReference type="EMBL" id="TQN32060.1"/>
    </source>
</evidence>
<comment type="similarity">
    <text evidence="1">Belongs to the 'phage' integrase family.</text>
</comment>
<comment type="caution">
    <text evidence="8">The sequence shown here is derived from an EMBL/GenBank/DDBJ whole genome shotgun (WGS) entry which is preliminary data.</text>
</comment>
<dbReference type="SUPFAM" id="SSF56349">
    <property type="entry name" value="DNA breaking-rejoining enzymes"/>
    <property type="match status" value="1"/>
</dbReference>
<accession>A0A543NJW2</accession>
<dbReference type="CDD" id="cd01189">
    <property type="entry name" value="INT_ICEBs1_C_like"/>
    <property type="match status" value="1"/>
</dbReference>
<dbReference type="Proteomes" id="UP000317422">
    <property type="component" value="Unassembled WGS sequence"/>
</dbReference>
<dbReference type="Pfam" id="PF00589">
    <property type="entry name" value="Phage_integrase"/>
    <property type="match status" value="1"/>
</dbReference>
<dbReference type="InterPro" id="IPR004107">
    <property type="entry name" value="Integrase_SAM-like_N"/>
</dbReference>
<dbReference type="PANTHER" id="PTHR30629">
    <property type="entry name" value="PROPHAGE INTEGRASE"/>
    <property type="match status" value="1"/>
</dbReference>
<dbReference type="InterPro" id="IPR011010">
    <property type="entry name" value="DNA_brk_join_enz"/>
</dbReference>
<dbReference type="EMBL" id="VFQC01000001">
    <property type="protein sequence ID" value="TQN32060.1"/>
    <property type="molecule type" value="Genomic_DNA"/>
</dbReference>
<feature type="domain" description="Tyr recombinase" evidence="6">
    <location>
        <begin position="180"/>
        <end position="391"/>
    </location>
</feature>
<feature type="domain" description="Core-binding (CB)" evidence="7">
    <location>
        <begin position="78"/>
        <end position="157"/>
    </location>
</feature>
<dbReference type="Pfam" id="PF14659">
    <property type="entry name" value="Phage_int_SAM_3"/>
    <property type="match status" value="1"/>
</dbReference>
<protein>
    <submittedName>
        <fullName evidence="8">Site-specific recombinase XerD</fullName>
    </submittedName>
</protein>
<dbReference type="PANTHER" id="PTHR30629:SF2">
    <property type="entry name" value="PROPHAGE INTEGRASE INTS-RELATED"/>
    <property type="match status" value="1"/>
</dbReference>
<dbReference type="PROSITE" id="PS51898">
    <property type="entry name" value="TYR_RECOMBINASE"/>
    <property type="match status" value="1"/>
</dbReference>
<evidence type="ECO:0000259" key="6">
    <source>
        <dbReference type="PROSITE" id="PS51898"/>
    </source>
</evidence>
<dbReference type="InterPro" id="IPR044068">
    <property type="entry name" value="CB"/>
</dbReference>
<evidence type="ECO:0000256" key="3">
    <source>
        <dbReference type="ARBA" id="ARBA00023125"/>
    </source>
</evidence>
<evidence type="ECO:0000259" key="7">
    <source>
        <dbReference type="PROSITE" id="PS51900"/>
    </source>
</evidence>
<dbReference type="InterPro" id="IPR013762">
    <property type="entry name" value="Integrase-like_cat_sf"/>
</dbReference>
<dbReference type="GO" id="GO:0003677">
    <property type="term" value="F:DNA binding"/>
    <property type="evidence" value="ECO:0007669"/>
    <property type="project" value="UniProtKB-UniRule"/>
</dbReference>
<dbReference type="InterPro" id="IPR050808">
    <property type="entry name" value="Phage_Integrase"/>
</dbReference>
<dbReference type="InterPro" id="IPR002104">
    <property type="entry name" value="Integrase_catalytic"/>
</dbReference>
<evidence type="ECO:0000256" key="4">
    <source>
        <dbReference type="ARBA" id="ARBA00023172"/>
    </source>
</evidence>
<dbReference type="PROSITE" id="PS51900">
    <property type="entry name" value="CB"/>
    <property type="match status" value="1"/>
</dbReference>
<dbReference type="Gene3D" id="1.10.443.10">
    <property type="entry name" value="Intergrase catalytic core"/>
    <property type="match status" value="1"/>
</dbReference>
<dbReference type="InterPro" id="IPR010998">
    <property type="entry name" value="Integrase_recombinase_N"/>
</dbReference>
<dbReference type="AlphaFoldDB" id="A0A543NJW2"/>
<keyword evidence="3 5" id="KW-0238">DNA-binding</keyword>
<proteinExistence type="inferred from homology"/>
<keyword evidence="2" id="KW-0229">DNA integration</keyword>
<keyword evidence="4" id="KW-0233">DNA recombination</keyword>
<sequence>MPVVDTWYRTVKQPDGSTKKEKSAHYGRGKRWAVRYRDDDGKQKNPKFRTKVEAEQHLTNIKGDLQRGEYVDPKAGKVTLQAFAEEWLANLTVEESTKEAMEKRLQLHVFPHLGSQELRKLKPSVIRSWLAGLQTHLASSSTRTIFEHLSGALAAAVDDGLIARNPCASSSVKAPVPEKRKVVPWTLERVAAVEESIPPRYRAYVVPGAGCGLRQGETIGLAAEDVGFLDGTLYVRRQVKKVRNKLCFAPPKHGKEREIPLPEHVALRLSAHMAQFPPVSVTLPWRHPEGEPVTAQLIFTSRESKPLNKNYINKFVWKPALVDAGVLSHQASAREYGYHALRHHFASVLLEAGVSIRALAEYLGHADPGFTLRTYAHMMPNSEARMRGAIDRVWSMADDSHTSASAPNVRPILS</sequence>